<dbReference type="EMBL" id="BDGG01000005">
    <property type="protein sequence ID" value="GAV00018.1"/>
    <property type="molecule type" value="Genomic_DNA"/>
</dbReference>
<dbReference type="OrthoDB" id="568137at2759"/>
<sequence length="129" mass="14352">MPRKVQKSLLIRGSEFILTLKLHSHDTESLTVEAMHKLTQICWRGVFNVQTITRLTNAAGSAKSFSSVTAMLRAAILQTSRSVSLDLLKPEEIATMGKSAGMKIRASSMYVPSLTVLIPFWQIFLPMLM</sequence>
<comment type="caution">
    <text evidence="2">The sequence shown here is derived from an EMBL/GenBank/DDBJ whole genome shotgun (WGS) entry which is preliminary data.</text>
</comment>
<dbReference type="AlphaFoldDB" id="A0A1D1VJU9"/>
<keyword evidence="1" id="KW-1133">Transmembrane helix</keyword>
<gene>
    <name evidence="2" type="primary">RvY_10932-1</name>
    <name evidence="2" type="synonym">RvY_10932.1</name>
    <name evidence="2" type="ORF">RvY_10932</name>
</gene>
<dbReference type="Proteomes" id="UP000186922">
    <property type="component" value="Unassembled WGS sequence"/>
</dbReference>
<reference evidence="2 3" key="1">
    <citation type="journal article" date="2016" name="Nat. Commun.">
        <title>Extremotolerant tardigrade genome and improved radiotolerance of human cultured cells by tardigrade-unique protein.</title>
        <authorList>
            <person name="Hashimoto T."/>
            <person name="Horikawa D.D."/>
            <person name="Saito Y."/>
            <person name="Kuwahara H."/>
            <person name="Kozuka-Hata H."/>
            <person name="Shin-I T."/>
            <person name="Minakuchi Y."/>
            <person name="Ohishi K."/>
            <person name="Motoyama A."/>
            <person name="Aizu T."/>
            <person name="Enomoto A."/>
            <person name="Kondo K."/>
            <person name="Tanaka S."/>
            <person name="Hara Y."/>
            <person name="Koshikawa S."/>
            <person name="Sagara H."/>
            <person name="Miura T."/>
            <person name="Yokobori S."/>
            <person name="Miyagawa K."/>
            <person name="Suzuki Y."/>
            <person name="Kubo T."/>
            <person name="Oyama M."/>
            <person name="Kohara Y."/>
            <person name="Fujiyama A."/>
            <person name="Arakawa K."/>
            <person name="Katayama T."/>
            <person name="Toyoda A."/>
            <person name="Kunieda T."/>
        </authorList>
    </citation>
    <scope>NUCLEOTIDE SEQUENCE [LARGE SCALE GENOMIC DNA]</scope>
    <source>
        <strain evidence="2 3">YOKOZUNA-1</strain>
    </source>
</reference>
<keyword evidence="1" id="KW-0812">Transmembrane</keyword>
<protein>
    <submittedName>
        <fullName evidence="2">Uncharacterized protein</fullName>
    </submittedName>
</protein>
<evidence type="ECO:0000256" key="1">
    <source>
        <dbReference type="SAM" id="Phobius"/>
    </source>
</evidence>
<proteinExistence type="predicted"/>
<keyword evidence="1" id="KW-0472">Membrane</keyword>
<evidence type="ECO:0000313" key="3">
    <source>
        <dbReference type="Proteomes" id="UP000186922"/>
    </source>
</evidence>
<keyword evidence="3" id="KW-1185">Reference proteome</keyword>
<feature type="transmembrane region" description="Helical" evidence="1">
    <location>
        <begin position="109"/>
        <end position="128"/>
    </location>
</feature>
<accession>A0A1D1VJU9</accession>
<evidence type="ECO:0000313" key="2">
    <source>
        <dbReference type="EMBL" id="GAV00018.1"/>
    </source>
</evidence>
<name>A0A1D1VJU9_RAMVA</name>
<organism evidence="2 3">
    <name type="scientific">Ramazzottius varieornatus</name>
    <name type="common">Water bear</name>
    <name type="synonym">Tardigrade</name>
    <dbReference type="NCBI Taxonomy" id="947166"/>
    <lineage>
        <taxon>Eukaryota</taxon>
        <taxon>Metazoa</taxon>
        <taxon>Ecdysozoa</taxon>
        <taxon>Tardigrada</taxon>
        <taxon>Eutardigrada</taxon>
        <taxon>Parachela</taxon>
        <taxon>Hypsibioidea</taxon>
        <taxon>Ramazzottiidae</taxon>
        <taxon>Ramazzottius</taxon>
    </lineage>
</organism>